<accession>A0A0C2HKI0</accession>
<dbReference type="Proteomes" id="UP000035068">
    <property type="component" value="Unassembled WGS sequence"/>
</dbReference>
<dbReference type="RefSeq" id="WP_040095728.1">
    <property type="nucleotide sequence ID" value="NZ_JWJD01000001.1"/>
</dbReference>
<keyword evidence="3 4" id="KW-0975">Bacterial flagellum</keyword>
<dbReference type="GO" id="GO:0003774">
    <property type="term" value="F:cytoskeletal motor activity"/>
    <property type="evidence" value="ECO:0007669"/>
    <property type="project" value="InterPro"/>
</dbReference>
<dbReference type="GO" id="GO:0009425">
    <property type="term" value="C:bacterial-type flagellum basal body"/>
    <property type="evidence" value="ECO:0007669"/>
    <property type="project" value="UniProtKB-SubCell"/>
</dbReference>
<dbReference type="PANTHER" id="PTHR34653">
    <property type="match status" value="1"/>
</dbReference>
<dbReference type="PRINTS" id="PR01006">
    <property type="entry name" value="FLGHOOKFLIE"/>
</dbReference>
<dbReference type="Pfam" id="PF02049">
    <property type="entry name" value="FliE"/>
    <property type="match status" value="1"/>
</dbReference>
<evidence type="ECO:0000313" key="7">
    <source>
        <dbReference type="EMBL" id="KIH77571.1"/>
    </source>
</evidence>
<comment type="similarity">
    <text evidence="2 4">Belongs to the FliE family.</text>
</comment>
<dbReference type="AlphaFoldDB" id="A0A0C2HKI0"/>
<comment type="subcellular location">
    <subcellularLocation>
        <location evidence="1 4">Bacterial flagellum basal body</location>
    </subcellularLocation>
</comment>
<feature type="compositionally biased region" description="Polar residues" evidence="6">
    <location>
        <begin position="1"/>
        <end position="10"/>
    </location>
</feature>
<feature type="region of interest" description="Disordered" evidence="6">
    <location>
        <begin position="1"/>
        <end position="21"/>
    </location>
</feature>
<dbReference type="GO" id="GO:0005198">
    <property type="term" value="F:structural molecule activity"/>
    <property type="evidence" value="ECO:0007669"/>
    <property type="project" value="UniProtKB-UniRule"/>
</dbReference>
<evidence type="ECO:0000256" key="4">
    <source>
        <dbReference type="HAMAP-Rule" id="MF_00724"/>
    </source>
</evidence>
<comment type="caution">
    <text evidence="7">The sequence shown here is derived from an EMBL/GenBank/DDBJ whole genome shotgun (WGS) entry which is preliminary data.</text>
</comment>
<dbReference type="EMBL" id="JWJD01000001">
    <property type="protein sequence ID" value="KIH77571.1"/>
    <property type="molecule type" value="Genomic_DNA"/>
</dbReference>
<keyword evidence="8" id="KW-1185">Reference proteome</keyword>
<dbReference type="InterPro" id="IPR001624">
    <property type="entry name" value="FliE"/>
</dbReference>
<dbReference type="GO" id="GO:0071973">
    <property type="term" value="P:bacterial-type flagellum-dependent cell motility"/>
    <property type="evidence" value="ECO:0007669"/>
    <property type="project" value="InterPro"/>
</dbReference>
<protein>
    <recommendedName>
        <fullName evidence="4 5">Flagellar hook-basal body complex protein FliE</fullName>
    </recommendedName>
</protein>
<evidence type="ECO:0000313" key="8">
    <source>
        <dbReference type="Proteomes" id="UP000035068"/>
    </source>
</evidence>
<evidence type="ECO:0000256" key="5">
    <source>
        <dbReference type="NCBIfam" id="TIGR00205"/>
    </source>
</evidence>
<dbReference type="HAMAP" id="MF_00724">
    <property type="entry name" value="FliE"/>
    <property type="match status" value="1"/>
</dbReference>
<dbReference type="PANTHER" id="PTHR34653:SF1">
    <property type="entry name" value="FLAGELLAR HOOK-BASAL BODY COMPLEX PROTEIN FLIE"/>
    <property type="match status" value="1"/>
</dbReference>
<evidence type="ECO:0000256" key="1">
    <source>
        <dbReference type="ARBA" id="ARBA00004117"/>
    </source>
</evidence>
<reference evidence="7 8" key="1">
    <citation type="submission" date="2014-12" db="EMBL/GenBank/DDBJ databases">
        <title>Genomes of Geoalkalibacter ferrihydriticus and Geoalkalibacter subterraneus, two haloalkaliphilic metal-reducing members of the Geobacteraceae.</title>
        <authorList>
            <person name="Badalamenti J.P."/>
            <person name="Torres C.I."/>
            <person name="Krajmalnik-Brown R."/>
            <person name="Bond D.R."/>
        </authorList>
    </citation>
    <scope>NUCLEOTIDE SEQUENCE [LARGE SCALE GENOMIC DNA]</scope>
    <source>
        <strain evidence="7 8">DSM 17813</strain>
    </source>
</reference>
<evidence type="ECO:0000256" key="2">
    <source>
        <dbReference type="ARBA" id="ARBA00009272"/>
    </source>
</evidence>
<name>A0A0C2HKI0_9BACT</name>
<evidence type="ECO:0000256" key="3">
    <source>
        <dbReference type="ARBA" id="ARBA00023143"/>
    </source>
</evidence>
<sequence>MKDITLNTHLQGLGTPPAQPVNAKGTGFGEILADTITKVNNAQVNADRQVEQLHTGQAKNLHEVMIAMEEADISLRLMVQMRNKVSEAYHEVMRMQV</sequence>
<evidence type="ECO:0000256" key="6">
    <source>
        <dbReference type="SAM" id="MobiDB-lite"/>
    </source>
</evidence>
<dbReference type="NCBIfam" id="TIGR00205">
    <property type="entry name" value="fliE"/>
    <property type="match status" value="1"/>
</dbReference>
<organism evidence="7 8">
    <name type="scientific">Geoalkalibacter ferrihydriticus DSM 17813</name>
    <dbReference type="NCBI Taxonomy" id="1121915"/>
    <lineage>
        <taxon>Bacteria</taxon>
        <taxon>Pseudomonadati</taxon>
        <taxon>Thermodesulfobacteriota</taxon>
        <taxon>Desulfuromonadia</taxon>
        <taxon>Desulfuromonadales</taxon>
        <taxon>Geoalkalibacteraceae</taxon>
        <taxon>Geoalkalibacter</taxon>
    </lineage>
</organism>
<proteinExistence type="inferred from homology"/>
<gene>
    <name evidence="4" type="primary">fliE</name>
    <name evidence="7" type="ORF">GFER_02470</name>
</gene>